<keyword evidence="1" id="KW-0808">Transferase</keyword>
<sequence>MKKKFVIFLNGEYKYSQEFMDRLVSEETICFCADGGANFAFQYGKVPEMIIGDLDSIEKKVLEYYKSKNVLIKKFPRDKDFTDFELILEEINKISGNKDFVEKIFVVGGLGNRLDMTLSNLFLMEKYKNIVFLLEDEEIFYAEKSFVLKNKKNFEFSIVPISKNVEKLTLKGFKFETDGIDVKRESSRLVSNVICENEASIEFESGKLIVILKNKNLFIKKFWRF</sequence>
<dbReference type="Gene3D" id="3.40.50.10240">
    <property type="entry name" value="Thiamin pyrophosphokinase, catalytic domain"/>
    <property type="match status" value="1"/>
</dbReference>
<dbReference type="EMBL" id="AP019835">
    <property type="protein sequence ID" value="BBM48789.1"/>
    <property type="molecule type" value="Genomic_DNA"/>
</dbReference>
<accession>A0A510KAV7</accession>
<gene>
    <name evidence="7" type="ORF">JMUB3934_0058</name>
</gene>
<dbReference type="InterPro" id="IPR036371">
    <property type="entry name" value="TPK_B1-bd_sf"/>
</dbReference>
<evidence type="ECO:0000313" key="8">
    <source>
        <dbReference type="Proteomes" id="UP000321501"/>
    </source>
</evidence>
<dbReference type="GO" id="GO:0004788">
    <property type="term" value="F:thiamine diphosphokinase activity"/>
    <property type="evidence" value="ECO:0007669"/>
    <property type="project" value="UniProtKB-UniRule"/>
</dbReference>
<dbReference type="RefSeq" id="WP_146963248.1">
    <property type="nucleotide sequence ID" value="NZ_AP019835.1"/>
</dbReference>
<evidence type="ECO:0000256" key="1">
    <source>
        <dbReference type="ARBA" id="ARBA00022679"/>
    </source>
</evidence>
<proteinExistence type="predicted"/>
<dbReference type="NCBIfam" id="TIGR01378">
    <property type="entry name" value="thi_PPkinase"/>
    <property type="match status" value="1"/>
</dbReference>
<dbReference type="SMART" id="SM00983">
    <property type="entry name" value="TPK_B1_binding"/>
    <property type="match status" value="1"/>
</dbReference>
<protein>
    <recommendedName>
        <fullName evidence="5">Thiamine diphosphokinase</fullName>
        <ecNumber evidence="5">2.7.6.2</ecNumber>
    </recommendedName>
</protein>
<dbReference type="InterPro" id="IPR036759">
    <property type="entry name" value="TPK_catalytic_sf"/>
</dbReference>
<feature type="domain" description="Thiamin pyrophosphokinase thiamin-binding" evidence="6">
    <location>
        <begin position="143"/>
        <end position="209"/>
    </location>
</feature>
<dbReference type="GO" id="GO:0016301">
    <property type="term" value="F:kinase activity"/>
    <property type="evidence" value="ECO:0007669"/>
    <property type="project" value="UniProtKB-KW"/>
</dbReference>
<dbReference type="InterPro" id="IPR006282">
    <property type="entry name" value="Thi_PPkinase"/>
</dbReference>
<evidence type="ECO:0000256" key="3">
    <source>
        <dbReference type="ARBA" id="ARBA00022777"/>
    </source>
</evidence>
<dbReference type="PANTHER" id="PTHR41299:SF1">
    <property type="entry name" value="THIAMINE PYROPHOSPHOKINASE"/>
    <property type="match status" value="1"/>
</dbReference>
<keyword evidence="2" id="KW-0547">Nucleotide-binding</keyword>
<dbReference type="SUPFAM" id="SSF63862">
    <property type="entry name" value="Thiamin pyrophosphokinase, substrate-binding domain"/>
    <property type="match status" value="1"/>
</dbReference>
<name>A0A510KAV7_9FUSO</name>
<organism evidence="7 8">
    <name type="scientific">Leptotrichia wadei</name>
    <dbReference type="NCBI Taxonomy" id="157687"/>
    <lineage>
        <taxon>Bacteria</taxon>
        <taxon>Fusobacteriati</taxon>
        <taxon>Fusobacteriota</taxon>
        <taxon>Fusobacteriia</taxon>
        <taxon>Fusobacteriales</taxon>
        <taxon>Leptotrichiaceae</taxon>
        <taxon>Leptotrichia</taxon>
    </lineage>
</organism>
<dbReference type="GO" id="GO:0009229">
    <property type="term" value="P:thiamine diphosphate biosynthetic process"/>
    <property type="evidence" value="ECO:0007669"/>
    <property type="project" value="InterPro"/>
</dbReference>
<dbReference type="Pfam" id="PF04265">
    <property type="entry name" value="TPK_B1_binding"/>
    <property type="match status" value="1"/>
</dbReference>
<evidence type="ECO:0000256" key="2">
    <source>
        <dbReference type="ARBA" id="ARBA00022741"/>
    </source>
</evidence>
<keyword evidence="3 7" id="KW-0418">Kinase</keyword>
<dbReference type="GO" id="GO:0030975">
    <property type="term" value="F:thiamine binding"/>
    <property type="evidence" value="ECO:0007669"/>
    <property type="project" value="InterPro"/>
</dbReference>
<dbReference type="InterPro" id="IPR007373">
    <property type="entry name" value="Thiamin_PyroPKinase_B1-bd"/>
</dbReference>
<evidence type="ECO:0000313" key="7">
    <source>
        <dbReference type="EMBL" id="BBM48789.1"/>
    </source>
</evidence>
<dbReference type="CDD" id="cd07995">
    <property type="entry name" value="TPK"/>
    <property type="match status" value="1"/>
</dbReference>
<dbReference type="AlphaFoldDB" id="A0A510KAV7"/>
<dbReference type="InterPro" id="IPR053149">
    <property type="entry name" value="TPK"/>
</dbReference>
<dbReference type="GO" id="GO:0006772">
    <property type="term" value="P:thiamine metabolic process"/>
    <property type="evidence" value="ECO:0007669"/>
    <property type="project" value="UniProtKB-UniRule"/>
</dbReference>
<dbReference type="Proteomes" id="UP000321501">
    <property type="component" value="Chromosome"/>
</dbReference>
<keyword evidence="4" id="KW-0067">ATP-binding</keyword>
<reference evidence="7 8" key="1">
    <citation type="submission" date="2019-07" db="EMBL/GenBank/DDBJ databases">
        <title>Complete Genome Sequence of Leptotrichia wadei Strain JMUB3934.</title>
        <authorList>
            <person name="Watanabe S."/>
            <person name="Cui L."/>
        </authorList>
    </citation>
    <scope>NUCLEOTIDE SEQUENCE [LARGE SCALE GENOMIC DNA]</scope>
    <source>
        <strain evidence="7 8">JMUB3934</strain>
    </source>
</reference>
<evidence type="ECO:0000256" key="5">
    <source>
        <dbReference type="NCBIfam" id="TIGR01378"/>
    </source>
</evidence>
<dbReference type="SUPFAM" id="SSF63999">
    <property type="entry name" value="Thiamin pyrophosphokinase, catalytic domain"/>
    <property type="match status" value="1"/>
</dbReference>
<evidence type="ECO:0000256" key="4">
    <source>
        <dbReference type="ARBA" id="ARBA00022840"/>
    </source>
</evidence>
<dbReference type="PANTHER" id="PTHR41299">
    <property type="entry name" value="THIAMINE PYROPHOSPHOKINASE"/>
    <property type="match status" value="1"/>
</dbReference>
<dbReference type="EC" id="2.7.6.2" evidence="5"/>
<dbReference type="GO" id="GO:0005524">
    <property type="term" value="F:ATP binding"/>
    <property type="evidence" value="ECO:0007669"/>
    <property type="project" value="UniProtKB-KW"/>
</dbReference>
<dbReference type="InterPro" id="IPR007371">
    <property type="entry name" value="TPK_catalytic"/>
</dbReference>
<evidence type="ECO:0000259" key="6">
    <source>
        <dbReference type="SMART" id="SM00983"/>
    </source>
</evidence>
<dbReference type="Pfam" id="PF04263">
    <property type="entry name" value="TPK_catalytic"/>
    <property type="match status" value="1"/>
</dbReference>